<dbReference type="PANTHER" id="PTHR43116">
    <property type="entry name" value="PEPTIDE CHAIN RELEASE FACTOR 2"/>
    <property type="match status" value="1"/>
</dbReference>
<gene>
    <name evidence="2" type="ORF">ACFQZM_41825</name>
</gene>
<proteinExistence type="predicted"/>
<comment type="caution">
    <text evidence="2">The sequence shown here is derived from an EMBL/GenBank/DDBJ whole genome shotgun (WGS) entry which is preliminary data.</text>
</comment>
<dbReference type="InterPro" id="IPR045853">
    <property type="entry name" value="Pep_chain_release_fac_I_sf"/>
</dbReference>
<feature type="domain" description="Peptide chain release factor" evidence="1">
    <location>
        <begin position="74"/>
        <end position="135"/>
    </location>
</feature>
<dbReference type="Pfam" id="PF03462">
    <property type="entry name" value="PCRF"/>
    <property type="match status" value="1"/>
</dbReference>
<accession>A0ABW2Y4B2</accession>
<evidence type="ECO:0000313" key="3">
    <source>
        <dbReference type="Proteomes" id="UP001597063"/>
    </source>
</evidence>
<evidence type="ECO:0000259" key="1">
    <source>
        <dbReference type="Pfam" id="PF03462"/>
    </source>
</evidence>
<keyword evidence="3" id="KW-1185">Reference proteome</keyword>
<dbReference type="PANTHER" id="PTHR43116:SF3">
    <property type="entry name" value="CLASS I PEPTIDE CHAIN RELEASE FACTOR"/>
    <property type="match status" value="1"/>
</dbReference>
<dbReference type="RefSeq" id="WP_306440693.1">
    <property type="nucleotide sequence ID" value="NZ_CAACUY010000182.1"/>
</dbReference>
<dbReference type="Gene3D" id="3.30.160.20">
    <property type="match status" value="1"/>
</dbReference>
<dbReference type="Gene3D" id="3.30.70.1660">
    <property type="match status" value="1"/>
</dbReference>
<dbReference type="InterPro" id="IPR005139">
    <property type="entry name" value="PCRF"/>
</dbReference>
<evidence type="ECO:0000313" key="2">
    <source>
        <dbReference type="EMBL" id="MFD0691091.1"/>
    </source>
</evidence>
<dbReference type="Proteomes" id="UP001597063">
    <property type="component" value="Unassembled WGS sequence"/>
</dbReference>
<dbReference type="SUPFAM" id="SSF75620">
    <property type="entry name" value="Release factor"/>
    <property type="match status" value="1"/>
</dbReference>
<name>A0ABW2Y4B2_9ACTN</name>
<organism evidence="2 3">
    <name type="scientific">Actinomadura fibrosa</name>
    <dbReference type="NCBI Taxonomy" id="111802"/>
    <lineage>
        <taxon>Bacteria</taxon>
        <taxon>Bacillati</taxon>
        <taxon>Actinomycetota</taxon>
        <taxon>Actinomycetes</taxon>
        <taxon>Streptosporangiales</taxon>
        <taxon>Thermomonosporaceae</taxon>
        <taxon>Actinomadura</taxon>
    </lineage>
</organism>
<reference evidence="3" key="1">
    <citation type="journal article" date="2019" name="Int. J. Syst. Evol. Microbiol.">
        <title>The Global Catalogue of Microorganisms (GCM) 10K type strain sequencing project: providing services to taxonomists for standard genome sequencing and annotation.</title>
        <authorList>
            <consortium name="The Broad Institute Genomics Platform"/>
            <consortium name="The Broad Institute Genome Sequencing Center for Infectious Disease"/>
            <person name="Wu L."/>
            <person name="Ma J."/>
        </authorList>
    </citation>
    <scope>NUCLEOTIDE SEQUENCE [LARGE SCALE GENOMIC DNA]</scope>
    <source>
        <strain evidence="3">JCM 9371</strain>
    </source>
</reference>
<dbReference type="EMBL" id="JBHTGP010000026">
    <property type="protein sequence ID" value="MFD0691091.1"/>
    <property type="molecule type" value="Genomic_DNA"/>
</dbReference>
<protein>
    <submittedName>
        <fullName evidence="2">PCRF domain-containing protein</fullName>
    </submittedName>
</protein>
<sequence length="233" mass="25827">MDDLDGAREEFTLLSGLLDLADGPLAADCRAGLRALTEHVTDLRRRRPGDLDEREAIIVIRTPAYEGTRLADAYEGSRWAEHLYSQYVSRAEREGRPVQTFSKDAHVDPYGFAATTRIGGVGAFGWLQPEQGTHRAEGRRILEAQVEVLAVAVSYDEIPLDDREIEANETPEWSSCGGPLGYDCRSVLLTHVPTGITALCMKQGSTKANREGARTLLRARLLEHRRNASDQPR</sequence>